<dbReference type="AlphaFoldDB" id="A0A2H9TL52"/>
<evidence type="ECO:0000313" key="3">
    <source>
        <dbReference type="EMBL" id="PJF18477.1"/>
    </source>
</evidence>
<dbReference type="PANTHER" id="PTHR44144:SF1">
    <property type="entry name" value="DNAJ HOMOLOG SUBFAMILY C MEMBER 9"/>
    <property type="match status" value="1"/>
</dbReference>
<dbReference type="EMBL" id="MTSL01000121">
    <property type="protein sequence ID" value="PJF18477.1"/>
    <property type="molecule type" value="Genomic_DNA"/>
</dbReference>
<name>A0A2H9TL52_9FUNG</name>
<dbReference type="InterPro" id="IPR036869">
    <property type="entry name" value="J_dom_sf"/>
</dbReference>
<protein>
    <recommendedName>
        <fullName evidence="2">J domain-containing protein</fullName>
    </recommendedName>
</protein>
<dbReference type="InterPro" id="IPR056453">
    <property type="entry name" value="HTH_DNAJC9"/>
</dbReference>
<feature type="domain" description="J" evidence="2">
    <location>
        <begin position="11"/>
        <end position="76"/>
    </location>
</feature>
<dbReference type="InterPro" id="IPR052594">
    <property type="entry name" value="J_domain-containing_protein"/>
</dbReference>
<evidence type="ECO:0000313" key="4">
    <source>
        <dbReference type="Proteomes" id="UP000240830"/>
    </source>
</evidence>
<dbReference type="PANTHER" id="PTHR44144">
    <property type="entry name" value="DNAJ HOMOLOG SUBFAMILY C MEMBER 9"/>
    <property type="match status" value="1"/>
</dbReference>
<dbReference type="InterPro" id="IPR018253">
    <property type="entry name" value="DnaJ_domain_CS"/>
</dbReference>
<proteinExistence type="predicted"/>
<dbReference type="PRINTS" id="PR00625">
    <property type="entry name" value="JDOMAIN"/>
</dbReference>
<dbReference type="Pfam" id="PF00226">
    <property type="entry name" value="DnaJ"/>
    <property type="match status" value="1"/>
</dbReference>
<accession>A0A2H9TL52</accession>
<dbReference type="STRING" id="1246581.A0A2H9TL52"/>
<dbReference type="PROSITE" id="PS50076">
    <property type="entry name" value="DNAJ_2"/>
    <property type="match status" value="1"/>
</dbReference>
<dbReference type="OrthoDB" id="110024at2759"/>
<evidence type="ECO:0000256" key="1">
    <source>
        <dbReference type="SAM" id="MobiDB-lite"/>
    </source>
</evidence>
<dbReference type="SMART" id="SM00271">
    <property type="entry name" value="DnaJ"/>
    <property type="match status" value="1"/>
</dbReference>
<dbReference type="PROSITE" id="PS00636">
    <property type="entry name" value="DNAJ_1"/>
    <property type="match status" value="1"/>
</dbReference>
<organism evidence="3 4">
    <name type="scientific">Paramicrosporidium saccamoebae</name>
    <dbReference type="NCBI Taxonomy" id="1246581"/>
    <lineage>
        <taxon>Eukaryota</taxon>
        <taxon>Fungi</taxon>
        <taxon>Fungi incertae sedis</taxon>
        <taxon>Cryptomycota</taxon>
        <taxon>Cryptomycota incertae sedis</taxon>
        <taxon>Paramicrosporidium</taxon>
    </lineage>
</organism>
<dbReference type="SUPFAM" id="SSF46565">
    <property type="entry name" value="Chaperone J-domain"/>
    <property type="match status" value="1"/>
</dbReference>
<comment type="caution">
    <text evidence="3">The sequence shown here is derived from an EMBL/GenBank/DDBJ whole genome shotgun (WGS) entry which is preliminary data.</text>
</comment>
<dbReference type="GO" id="GO:0031072">
    <property type="term" value="F:heat shock protein binding"/>
    <property type="evidence" value="ECO:0007669"/>
    <property type="project" value="TreeGrafter"/>
</dbReference>
<dbReference type="CDD" id="cd06257">
    <property type="entry name" value="DnaJ"/>
    <property type="match status" value="1"/>
</dbReference>
<keyword evidence="4" id="KW-1185">Reference proteome</keyword>
<dbReference type="GO" id="GO:0005737">
    <property type="term" value="C:cytoplasm"/>
    <property type="evidence" value="ECO:0007669"/>
    <property type="project" value="TreeGrafter"/>
</dbReference>
<feature type="region of interest" description="Disordered" evidence="1">
    <location>
        <begin position="233"/>
        <end position="253"/>
    </location>
</feature>
<dbReference type="Gene3D" id="1.10.287.110">
    <property type="entry name" value="DnaJ domain"/>
    <property type="match status" value="1"/>
</dbReference>
<evidence type="ECO:0000259" key="2">
    <source>
        <dbReference type="PROSITE" id="PS50076"/>
    </source>
</evidence>
<dbReference type="Pfam" id="PF23302">
    <property type="entry name" value="HTH_DNAJC9"/>
    <property type="match status" value="1"/>
</dbReference>
<sequence length="334" mass="37128">MPMKKATEQDDLYVVLGVETDASAEQIKKSYYKLALQHHPDRNNGDSETTAMFQKVGLAYEVLSDAARRKLYDETGMINDEGGDWSAYFRELFHKVTFDDIDAFRATYVGSLEEYEDILSAYTTHRGDIEKITETIFFGNVDSETRYLDIIRRAVAKGIVPQFDALPMHTEDAAWRAKQRKRRRRAETEAIEAAELAKELGLGAGRDGLVAAIKQRQQGRYDSLIASLEAKYSSPPKKSKANGKSKATDKGTGTKVIGEEGLTVFFRGHAGIRITRSVLALVLSLATRTIFGIFNTGTHPKITQVVGTSSARLNAVFYNMNHAANSLPSRRPPP</sequence>
<dbReference type="GO" id="GO:0005634">
    <property type="term" value="C:nucleus"/>
    <property type="evidence" value="ECO:0007669"/>
    <property type="project" value="TreeGrafter"/>
</dbReference>
<reference evidence="3 4" key="1">
    <citation type="submission" date="2016-10" db="EMBL/GenBank/DDBJ databases">
        <title>The genome of Paramicrosporidium saccamoebae is the missing link in understanding Cryptomycota and Microsporidia evolution.</title>
        <authorList>
            <person name="Quandt C.A."/>
            <person name="Beaudet D."/>
            <person name="Corsaro D."/>
            <person name="Michel R."/>
            <person name="Corradi N."/>
            <person name="James T."/>
        </authorList>
    </citation>
    <scope>NUCLEOTIDE SEQUENCE [LARGE SCALE GENOMIC DNA]</scope>
    <source>
        <strain evidence="3 4">KSL3</strain>
    </source>
</reference>
<dbReference type="InterPro" id="IPR001623">
    <property type="entry name" value="DnaJ_domain"/>
</dbReference>
<dbReference type="Proteomes" id="UP000240830">
    <property type="component" value="Unassembled WGS sequence"/>
</dbReference>
<gene>
    <name evidence="3" type="ORF">PSACC_01705</name>
</gene>